<reference evidence="1 2" key="1">
    <citation type="submission" date="2018-06" db="EMBL/GenBank/DDBJ databases">
        <authorList>
            <consortium name="Pathogen Informatics"/>
            <person name="Doyle S."/>
        </authorList>
    </citation>
    <scope>NUCLEOTIDE SEQUENCE [LARGE SCALE GENOMIC DNA]</scope>
    <source>
        <strain evidence="1 2">NCTC11179</strain>
    </source>
</reference>
<name>A0A378RNH7_MYROD</name>
<gene>
    <name evidence="1" type="ORF">NCTC11179_02154</name>
</gene>
<dbReference type="AlphaFoldDB" id="A0A378RNH7"/>
<organism evidence="1 2">
    <name type="scientific">Myroides odoratus</name>
    <name type="common">Flavobacterium odoratum</name>
    <dbReference type="NCBI Taxonomy" id="256"/>
    <lineage>
        <taxon>Bacteria</taxon>
        <taxon>Pseudomonadati</taxon>
        <taxon>Bacteroidota</taxon>
        <taxon>Flavobacteriia</taxon>
        <taxon>Flavobacteriales</taxon>
        <taxon>Flavobacteriaceae</taxon>
        <taxon>Myroides</taxon>
    </lineage>
</organism>
<dbReference type="RefSeq" id="WP_115091516.1">
    <property type="nucleotide sequence ID" value="NZ_CP068107.1"/>
</dbReference>
<dbReference type="Proteomes" id="UP000255024">
    <property type="component" value="Unassembled WGS sequence"/>
</dbReference>
<accession>A0A378RNH7</accession>
<evidence type="ECO:0000313" key="1">
    <source>
        <dbReference type="EMBL" id="STZ28603.1"/>
    </source>
</evidence>
<dbReference type="EMBL" id="UGQL01000001">
    <property type="protein sequence ID" value="STZ28603.1"/>
    <property type="molecule type" value="Genomic_DNA"/>
</dbReference>
<keyword evidence="2" id="KW-1185">Reference proteome</keyword>
<sequence>MKEIKINVENGVNELVVRQGDASAVHTGRNVNVDSVTIPAVAEFLSKENITTEIILDSVLSFSIDKRTMELRYGVTQRHPYQINSAIELNPDLERFGINSGNSYTTFELADFIKMNRHYFESKPVAMQLVSELKNFKAKVDKEVENSSNDRGNRRMLLNQVIDSNIPESFVLELPVFKGQPKARVVVEININDDFTCTLISPDLKEFILLESETLINQQLDLIKEIHPQLRIYQK</sequence>
<protein>
    <submittedName>
        <fullName evidence="1">Uncharacterized protein</fullName>
    </submittedName>
</protein>
<proteinExistence type="predicted"/>
<evidence type="ECO:0000313" key="2">
    <source>
        <dbReference type="Proteomes" id="UP000255024"/>
    </source>
</evidence>